<dbReference type="Proteomes" id="UP000326078">
    <property type="component" value="Unassembled WGS sequence"/>
</dbReference>
<proteinExistence type="inferred from homology"/>
<feature type="transmembrane region" description="Helical" evidence="9">
    <location>
        <begin position="305"/>
        <end position="327"/>
    </location>
</feature>
<feature type="transmembrane region" description="Helical" evidence="9">
    <location>
        <begin position="126"/>
        <end position="145"/>
    </location>
</feature>
<reference evidence="11 12" key="1">
    <citation type="submission" date="2019-09" db="EMBL/GenBank/DDBJ databases">
        <title>Vancomyinc resistant enterococci isolated from farm animals in Switzerland.</title>
        <authorList>
            <person name="Stevens M.J.A."/>
            <person name="Stephan R."/>
            <person name="Morach M."/>
            <person name="Nuesch-Inderbinen M."/>
        </authorList>
    </citation>
    <scope>NUCLEOTIDE SEQUENCE [LARGE SCALE GENOMIC DNA]</scope>
    <source>
        <strain evidence="11 12">GH27</strain>
    </source>
</reference>
<dbReference type="InterPro" id="IPR052180">
    <property type="entry name" value="NhaC_Na-H+_Antiporter"/>
</dbReference>
<evidence type="ECO:0000313" key="11">
    <source>
        <dbReference type="EMBL" id="KAA9207051.1"/>
    </source>
</evidence>
<evidence type="ECO:0000256" key="5">
    <source>
        <dbReference type="ARBA" id="ARBA00022692"/>
    </source>
</evidence>
<sequence>MNKKIALKESIAVLVVLLAILGILIIGFQLSPHIPILTAFMYLLFYGRFRRFSWDDIHDGIVKGITPGIIPILIFLLIGVLVASWILSGTIPTIMVYGFQLISVRFFLPTAFLVCTIVGITVGSSFTTISTIGIAFLGIGHILGFNDAMTTGAVVSGAFLGNNCSPLSDTTNLAAGIGEVNLFEHIAGMRYTDLPAFLISMLFYIFLGHSSHTADLQAITEMIQNMKAGFWISPWTLIPLLVLFGGAIKKIPAIPTLLTGSATAIVLAFIHQSGLTIQGVANILMNGYVAQTADPKINELLSRGGIMSMLSSASLILLALALGGLLIKYTIVETIVQELREKMDRPSRLIGFTALSCIGINLIVGEQYLSIILPGETFKRSFEQSGLDKKYLTRTLADAGATVNSLVPWGVSGTFIMGTMKVSALQYLPFAFFAILAPIFTIIGGFLLNHKKEKSQNRSKLR</sequence>
<keyword evidence="7 9" id="KW-0472">Membrane</keyword>
<name>A0A5N0YVN5_9ENTE</name>
<keyword evidence="4" id="KW-1003">Cell membrane</keyword>
<dbReference type="EMBL" id="VYUT01000004">
    <property type="protein sequence ID" value="KAA9207051.1"/>
    <property type="molecule type" value="Genomic_DNA"/>
</dbReference>
<evidence type="ECO:0000256" key="8">
    <source>
        <dbReference type="ARBA" id="ARBA00038435"/>
    </source>
</evidence>
<dbReference type="GO" id="GO:0005886">
    <property type="term" value="C:plasma membrane"/>
    <property type="evidence" value="ECO:0007669"/>
    <property type="project" value="UniProtKB-SubCell"/>
</dbReference>
<feature type="transmembrane region" description="Helical" evidence="9">
    <location>
        <begin position="191"/>
        <end position="208"/>
    </location>
</feature>
<accession>A0A5N0YVN5</accession>
<keyword evidence="5 9" id="KW-0812">Transmembrane</keyword>
<dbReference type="NCBIfam" id="TIGR00931">
    <property type="entry name" value="antiport_nhaC"/>
    <property type="match status" value="1"/>
</dbReference>
<evidence type="ECO:0000256" key="2">
    <source>
        <dbReference type="ARBA" id="ARBA00022448"/>
    </source>
</evidence>
<dbReference type="RefSeq" id="WP_104661213.1">
    <property type="nucleotide sequence ID" value="NZ_PTWL01000083.1"/>
</dbReference>
<evidence type="ECO:0000256" key="3">
    <source>
        <dbReference type="ARBA" id="ARBA00022449"/>
    </source>
</evidence>
<keyword evidence="3" id="KW-0050">Antiport</keyword>
<feature type="transmembrane region" description="Helical" evidence="9">
    <location>
        <begin position="228"/>
        <end position="248"/>
    </location>
</feature>
<dbReference type="PANTHER" id="PTHR33451">
    <property type="entry name" value="MALATE-2H(+)/NA(+)-LACTATE ANTIPORTER"/>
    <property type="match status" value="1"/>
</dbReference>
<feature type="domain" description="Na+/H+ antiporter NhaC-like C-terminal" evidence="10">
    <location>
        <begin position="157"/>
        <end position="445"/>
    </location>
</feature>
<evidence type="ECO:0000256" key="7">
    <source>
        <dbReference type="ARBA" id="ARBA00023136"/>
    </source>
</evidence>
<evidence type="ECO:0000259" key="10">
    <source>
        <dbReference type="Pfam" id="PF03553"/>
    </source>
</evidence>
<feature type="transmembrane region" description="Helical" evidence="9">
    <location>
        <begin position="12"/>
        <end position="45"/>
    </location>
</feature>
<dbReference type="InterPro" id="IPR004770">
    <property type="entry name" value="Na/H_antiport_NhaC"/>
</dbReference>
<gene>
    <name evidence="11" type="primary">nhaC</name>
    <name evidence="11" type="ORF">F6X95_03585</name>
</gene>
<dbReference type="GO" id="GO:0015297">
    <property type="term" value="F:antiporter activity"/>
    <property type="evidence" value="ECO:0007669"/>
    <property type="project" value="UniProtKB-KW"/>
</dbReference>
<comment type="subcellular location">
    <subcellularLocation>
        <location evidence="1">Cell membrane</location>
        <topology evidence="1">Multi-pass membrane protein</topology>
    </subcellularLocation>
</comment>
<comment type="caution">
    <text evidence="11">The sequence shown here is derived from an EMBL/GenBank/DDBJ whole genome shotgun (WGS) entry which is preliminary data.</text>
</comment>
<dbReference type="PANTHER" id="PTHR33451:SF6">
    <property type="entry name" value="NA(+)_H(+) ANTIPORTER NHAC"/>
    <property type="match status" value="1"/>
</dbReference>
<evidence type="ECO:0000313" key="12">
    <source>
        <dbReference type="Proteomes" id="UP000326078"/>
    </source>
</evidence>
<dbReference type="InterPro" id="IPR018461">
    <property type="entry name" value="Na/H_Antiport_NhaC-like_C"/>
</dbReference>
<keyword evidence="2" id="KW-0813">Transport</keyword>
<evidence type="ECO:0000256" key="4">
    <source>
        <dbReference type="ARBA" id="ARBA00022475"/>
    </source>
</evidence>
<organism evidence="11 12">
    <name type="scientific">Enterococcus durans</name>
    <dbReference type="NCBI Taxonomy" id="53345"/>
    <lineage>
        <taxon>Bacteria</taxon>
        <taxon>Bacillati</taxon>
        <taxon>Bacillota</taxon>
        <taxon>Bacilli</taxon>
        <taxon>Lactobacillales</taxon>
        <taxon>Enterococcaceae</taxon>
        <taxon>Enterococcus</taxon>
    </lineage>
</organism>
<keyword evidence="6 9" id="KW-1133">Transmembrane helix</keyword>
<dbReference type="Pfam" id="PF03553">
    <property type="entry name" value="Na_H_antiporter"/>
    <property type="match status" value="1"/>
</dbReference>
<feature type="transmembrane region" description="Helical" evidence="9">
    <location>
        <begin position="427"/>
        <end position="448"/>
    </location>
</feature>
<comment type="similarity">
    <text evidence="8">Belongs to the NhaC Na(+)/H(+) (TC 2.A.35) antiporter family.</text>
</comment>
<evidence type="ECO:0000256" key="9">
    <source>
        <dbReference type="SAM" id="Phobius"/>
    </source>
</evidence>
<protein>
    <submittedName>
        <fullName evidence="11">Na+/H+ antiporter NhaC</fullName>
    </submittedName>
</protein>
<feature type="transmembrane region" description="Helical" evidence="9">
    <location>
        <begin position="94"/>
        <end position="120"/>
    </location>
</feature>
<dbReference type="AlphaFoldDB" id="A0A5N0YVN5"/>
<feature type="transmembrane region" description="Helical" evidence="9">
    <location>
        <begin position="260"/>
        <end position="285"/>
    </location>
</feature>
<feature type="transmembrane region" description="Helical" evidence="9">
    <location>
        <begin position="65"/>
        <end position="87"/>
    </location>
</feature>
<evidence type="ECO:0000256" key="1">
    <source>
        <dbReference type="ARBA" id="ARBA00004651"/>
    </source>
</evidence>
<evidence type="ECO:0000256" key="6">
    <source>
        <dbReference type="ARBA" id="ARBA00022989"/>
    </source>
</evidence>
<feature type="transmembrane region" description="Helical" evidence="9">
    <location>
        <begin position="348"/>
        <end position="369"/>
    </location>
</feature>